<dbReference type="Proteomes" id="UP001319874">
    <property type="component" value="Chromosome 4"/>
</dbReference>
<sequence>MGSCQQPYHKAQNQRPKSEDNLDLCQKMEKPGVAWVLDSKSPDPRRSKCVEERKAENGGAGYFD</sequence>
<reference evidence="2 3" key="1">
    <citation type="journal article" date="2022" name="Front. Microbiol.">
        <title>Identification and characterization of a novel class of self-sufficient cytochrome P450 hydroxylase involved in cyclohexanecarboxylate degradation in Paraburkholderia terrae strain KU-64.</title>
        <authorList>
            <person name="Yamamoto T."/>
            <person name="Hasegawa Y."/>
            <person name="Iwaki H."/>
        </authorList>
    </citation>
    <scope>NUCLEOTIDE SEQUENCE [LARGE SCALE GENOMIC DNA]</scope>
    <source>
        <strain evidence="2 3">KU-64</strain>
    </source>
</reference>
<protein>
    <submittedName>
        <fullName evidence="2">Uncharacterized protein</fullName>
    </submittedName>
</protein>
<feature type="region of interest" description="Disordered" evidence="1">
    <location>
        <begin position="1"/>
        <end position="21"/>
    </location>
</feature>
<feature type="compositionally biased region" description="Polar residues" evidence="1">
    <location>
        <begin position="1"/>
        <end position="15"/>
    </location>
</feature>
<feature type="region of interest" description="Disordered" evidence="1">
    <location>
        <begin position="35"/>
        <end position="64"/>
    </location>
</feature>
<evidence type="ECO:0000313" key="3">
    <source>
        <dbReference type="Proteomes" id="UP001319874"/>
    </source>
</evidence>
<evidence type="ECO:0000256" key="1">
    <source>
        <dbReference type="SAM" id="MobiDB-lite"/>
    </source>
</evidence>
<keyword evidence="3" id="KW-1185">Reference proteome</keyword>
<evidence type="ECO:0000313" key="2">
    <source>
        <dbReference type="EMBL" id="BCZ85098.1"/>
    </source>
</evidence>
<gene>
    <name evidence="2" type="ORF">PTKU64_87730</name>
</gene>
<proteinExistence type="predicted"/>
<name>A0ABM7U281_9BURK</name>
<organism evidence="2 3">
    <name type="scientific">Paraburkholderia terrae</name>
    <dbReference type="NCBI Taxonomy" id="311230"/>
    <lineage>
        <taxon>Bacteria</taxon>
        <taxon>Pseudomonadati</taxon>
        <taxon>Pseudomonadota</taxon>
        <taxon>Betaproteobacteria</taxon>
        <taxon>Burkholderiales</taxon>
        <taxon>Burkholderiaceae</taxon>
        <taxon>Paraburkholderia</taxon>
    </lineage>
</organism>
<feature type="compositionally biased region" description="Basic and acidic residues" evidence="1">
    <location>
        <begin position="40"/>
        <end position="56"/>
    </location>
</feature>
<accession>A0ABM7U281</accession>
<dbReference type="EMBL" id="AP024958">
    <property type="protein sequence ID" value="BCZ85098.1"/>
    <property type="molecule type" value="Genomic_DNA"/>
</dbReference>